<protein>
    <submittedName>
        <fullName evidence="1">Uncharacterized protein</fullName>
    </submittedName>
</protein>
<comment type="caution">
    <text evidence="1">The sequence shown here is derived from an EMBL/GenBank/DDBJ whole genome shotgun (WGS) entry which is preliminary data.</text>
</comment>
<evidence type="ECO:0000313" key="2">
    <source>
        <dbReference type="Proteomes" id="UP000814033"/>
    </source>
</evidence>
<accession>A0ACB8RPQ8</accession>
<sequence length="220" mass="23680">MGYVRSRKFCCCLPVRFGVFLFTLLGIVGGGIVAAVGWHQTAHGNNLHLTKDQEISLVISSIAYTALAIISLFGLIGVIIKKKGFVSLYSTLVWCHLGVSIATGVYFIYTLFHQTGDKDINNCAANNPNDKLKEDACKVAFKVARGLTIGIYAVFWLVELWAAIIVADYVGQLSEEEEADWSSAGPPAVQAGASVPPMTTTYGSQYAFAAQDNSFGRASV</sequence>
<proteinExistence type="predicted"/>
<dbReference type="EMBL" id="MU275938">
    <property type="protein sequence ID" value="KAI0045925.1"/>
    <property type="molecule type" value="Genomic_DNA"/>
</dbReference>
<gene>
    <name evidence="1" type="ORF">FA95DRAFT_1494794</name>
</gene>
<keyword evidence="2" id="KW-1185">Reference proteome</keyword>
<evidence type="ECO:0000313" key="1">
    <source>
        <dbReference type="EMBL" id="KAI0045925.1"/>
    </source>
</evidence>
<reference evidence="1" key="2">
    <citation type="journal article" date="2022" name="New Phytol.">
        <title>Evolutionary transition to the ectomycorrhizal habit in the genomes of a hyperdiverse lineage of mushroom-forming fungi.</title>
        <authorList>
            <person name="Looney B."/>
            <person name="Miyauchi S."/>
            <person name="Morin E."/>
            <person name="Drula E."/>
            <person name="Courty P.E."/>
            <person name="Kohler A."/>
            <person name="Kuo A."/>
            <person name="LaButti K."/>
            <person name="Pangilinan J."/>
            <person name="Lipzen A."/>
            <person name="Riley R."/>
            <person name="Andreopoulos W."/>
            <person name="He G."/>
            <person name="Johnson J."/>
            <person name="Nolan M."/>
            <person name="Tritt A."/>
            <person name="Barry K.W."/>
            <person name="Grigoriev I.V."/>
            <person name="Nagy L.G."/>
            <person name="Hibbett D."/>
            <person name="Henrissat B."/>
            <person name="Matheny P.B."/>
            <person name="Labbe J."/>
            <person name="Martin F.M."/>
        </authorList>
    </citation>
    <scope>NUCLEOTIDE SEQUENCE</scope>
    <source>
        <strain evidence="1">FP105234-sp</strain>
    </source>
</reference>
<organism evidence="1 2">
    <name type="scientific">Auriscalpium vulgare</name>
    <dbReference type="NCBI Taxonomy" id="40419"/>
    <lineage>
        <taxon>Eukaryota</taxon>
        <taxon>Fungi</taxon>
        <taxon>Dikarya</taxon>
        <taxon>Basidiomycota</taxon>
        <taxon>Agaricomycotina</taxon>
        <taxon>Agaricomycetes</taxon>
        <taxon>Russulales</taxon>
        <taxon>Auriscalpiaceae</taxon>
        <taxon>Auriscalpium</taxon>
    </lineage>
</organism>
<name>A0ACB8RPQ8_9AGAM</name>
<dbReference type="Proteomes" id="UP000814033">
    <property type="component" value="Unassembled WGS sequence"/>
</dbReference>
<reference evidence="1" key="1">
    <citation type="submission" date="2021-02" db="EMBL/GenBank/DDBJ databases">
        <authorList>
            <consortium name="DOE Joint Genome Institute"/>
            <person name="Ahrendt S."/>
            <person name="Looney B.P."/>
            <person name="Miyauchi S."/>
            <person name="Morin E."/>
            <person name="Drula E."/>
            <person name="Courty P.E."/>
            <person name="Chicoki N."/>
            <person name="Fauchery L."/>
            <person name="Kohler A."/>
            <person name="Kuo A."/>
            <person name="Labutti K."/>
            <person name="Pangilinan J."/>
            <person name="Lipzen A."/>
            <person name="Riley R."/>
            <person name="Andreopoulos W."/>
            <person name="He G."/>
            <person name="Johnson J."/>
            <person name="Barry K.W."/>
            <person name="Grigoriev I.V."/>
            <person name="Nagy L."/>
            <person name="Hibbett D."/>
            <person name="Henrissat B."/>
            <person name="Matheny P.B."/>
            <person name="Labbe J."/>
            <person name="Martin F."/>
        </authorList>
    </citation>
    <scope>NUCLEOTIDE SEQUENCE</scope>
    <source>
        <strain evidence="1">FP105234-sp</strain>
    </source>
</reference>